<gene>
    <name evidence="5" type="ORF">ACFO0N_10880</name>
</gene>
<evidence type="ECO:0000256" key="1">
    <source>
        <dbReference type="ARBA" id="ARBA00011028"/>
    </source>
</evidence>
<protein>
    <submittedName>
        <fullName evidence="5">Metal ABC transporter substrate-binding protein</fullName>
    </submittedName>
</protein>
<evidence type="ECO:0000313" key="6">
    <source>
        <dbReference type="Proteomes" id="UP001595921"/>
    </source>
</evidence>
<accession>A0ABD5PCK8</accession>
<dbReference type="InterPro" id="IPR006311">
    <property type="entry name" value="TAT_signal"/>
</dbReference>
<dbReference type="PROSITE" id="PS51318">
    <property type="entry name" value="TAT"/>
    <property type="match status" value="1"/>
</dbReference>
<dbReference type="RefSeq" id="WP_267623829.1">
    <property type="nucleotide sequence ID" value="NZ_JAODIW010000008.1"/>
</dbReference>
<keyword evidence="3" id="KW-0732">Signal</keyword>
<evidence type="ECO:0000256" key="2">
    <source>
        <dbReference type="ARBA" id="ARBA00022448"/>
    </source>
</evidence>
<comment type="caution">
    <text evidence="5">The sequence shown here is derived from an EMBL/GenBank/DDBJ whole genome shotgun (WGS) entry which is preliminary data.</text>
</comment>
<dbReference type="InterPro" id="IPR050492">
    <property type="entry name" value="Bact_metal-bind_prot9"/>
</dbReference>
<dbReference type="InterPro" id="IPR006127">
    <property type="entry name" value="ZnuA-like"/>
</dbReference>
<dbReference type="Gene3D" id="3.40.50.1980">
    <property type="entry name" value="Nitrogenase molybdenum iron protein domain"/>
    <property type="match status" value="2"/>
</dbReference>
<dbReference type="AlphaFoldDB" id="A0ABD5PCK8"/>
<feature type="compositionally biased region" description="Basic and acidic residues" evidence="4">
    <location>
        <begin position="129"/>
        <end position="207"/>
    </location>
</feature>
<keyword evidence="2" id="KW-0813">Transport</keyword>
<dbReference type="PANTHER" id="PTHR42953">
    <property type="entry name" value="HIGH-AFFINITY ZINC UPTAKE SYSTEM PROTEIN ZNUA-RELATED"/>
    <property type="match status" value="1"/>
</dbReference>
<evidence type="ECO:0000256" key="3">
    <source>
        <dbReference type="ARBA" id="ARBA00022729"/>
    </source>
</evidence>
<dbReference type="Proteomes" id="UP001595921">
    <property type="component" value="Unassembled WGS sequence"/>
</dbReference>
<dbReference type="SUPFAM" id="SSF53807">
    <property type="entry name" value="Helical backbone' metal receptor"/>
    <property type="match status" value="1"/>
</dbReference>
<name>A0ABD5PCK8_9EURY</name>
<dbReference type="PANTHER" id="PTHR42953:SF3">
    <property type="entry name" value="HIGH-AFFINITY ZINC UPTAKE SYSTEM PROTEIN ZNUA"/>
    <property type="match status" value="1"/>
</dbReference>
<comment type="similarity">
    <text evidence="1">Belongs to the bacterial solute-binding protein 9 family.</text>
</comment>
<proteinExistence type="inferred from homology"/>
<sequence length="375" mass="40938">MQRTRRGLLLGAAAVATSAVAGCLGTSSTNSGSDDGDDTIQASFFVVSDFTSHVAAGRTVRNLVPFGQHGHGWEPGPDVQRDVLDADAFVYVGEGFQPWADKIVRNVRNDDADVRVIEAWEGIDLLGATEHDDGHDGHEEDHSDEGSHDGSENHEEGHDDGENHDGSANESHGDHDGHENSTAESHEGSQEESHDHGSKDPHFWLDPDRAKQSVDNIADGLAEMDPANESTYTENADGFKQRLTELDETYEERLSGRAKDTVLVAGHNSFRYLGERYDFHVEALTGLAPDAEPTPKDVRRAQSVIDEHDIEYILAPVFESDRAATQLVRETDATEALPLTPVPSLTEEWRAEGWGYVDVMENVNLPSLARALGAE</sequence>
<organism evidence="5 6">
    <name type="scientific">Halobium salinum</name>
    <dbReference type="NCBI Taxonomy" id="1364940"/>
    <lineage>
        <taxon>Archaea</taxon>
        <taxon>Methanobacteriati</taxon>
        <taxon>Methanobacteriota</taxon>
        <taxon>Stenosarchaea group</taxon>
        <taxon>Halobacteria</taxon>
        <taxon>Halobacteriales</taxon>
        <taxon>Haloferacaceae</taxon>
        <taxon>Halobium</taxon>
    </lineage>
</organism>
<dbReference type="EMBL" id="JBHSDS010000006">
    <property type="protein sequence ID" value="MFC4358443.1"/>
    <property type="molecule type" value="Genomic_DNA"/>
</dbReference>
<dbReference type="PROSITE" id="PS51257">
    <property type="entry name" value="PROKAR_LIPOPROTEIN"/>
    <property type="match status" value="1"/>
</dbReference>
<evidence type="ECO:0000313" key="5">
    <source>
        <dbReference type="EMBL" id="MFC4358443.1"/>
    </source>
</evidence>
<evidence type="ECO:0000256" key="4">
    <source>
        <dbReference type="SAM" id="MobiDB-lite"/>
    </source>
</evidence>
<feature type="region of interest" description="Disordered" evidence="4">
    <location>
        <begin position="128"/>
        <end position="207"/>
    </location>
</feature>
<keyword evidence="6" id="KW-1185">Reference proteome</keyword>
<reference evidence="5 6" key="1">
    <citation type="journal article" date="2019" name="Int. J. Syst. Evol. Microbiol.">
        <title>The Global Catalogue of Microorganisms (GCM) 10K type strain sequencing project: providing services to taxonomists for standard genome sequencing and annotation.</title>
        <authorList>
            <consortium name="The Broad Institute Genomics Platform"/>
            <consortium name="The Broad Institute Genome Sequencing Center for Infectious Disease"/>
            <person name="Wu L."/>
            <person name="Ma J."/>
        </authorList>
    </citation>
    <scope>NUCLEOTIDE SEQUENCE [LARGE SCALE GENOMIC DNA]</scope>
    <source>
        <strain evidence="5 6">CGMCC 1.12553</strain>
    </source>
</reference>
<dbReference type="Pfam" id="PF01297">
    <property type="entry name" value="ZnuA"/>
    <property type="match status" value="1"/>
</dbReference>